<feature type="transmembrane region" description="Helical" evidence="1">
    <location>
        <begin position="91"/>
        <end position="113"/>
    </location>
</feature>
<dbReference type="RefSeq" id="WP_060705197.1">
    <property type="nucleotide sequence ID" value="NZ_JAROAS010000017.1"/>
</dbReference>
<evidence type="ECO:0000313" key="3">
    <source>
        <dbReference type="Proteomes" id="UP001341820"/>
    </source>
</evidence>
<keyword evidence="1" id="KW-0472">Membrane</keyword>
<proteinExistence type="predicted"/>
<dbReference type="EMBL" id="JAROAS010000017">
    <property type="protein sequence ID" value="MED4128419.1"/>
    <property type="molecule type" value="Genomic_DNA"/>
</dbReference>
<keyword evidence="1" id="KW-0812">Transmembrane</keyword>
<reference evidence="2 3" key="1">
    <citation type="submission" date="2023-03" db="EMBL/GenBank/DDBJ databases">
        <title>Bacillus Genome Sequencing.</title>
        <authorList>
            <person name="Dunlap C."/>
        </authorList>
    </citation>
    <scope>NUCLEOTIDE SEQUENCE [LARGE SCALE GENOMIC DNA]</scope>
    <source>
        <strain evidence="2 3">B-4107</strain>
    </source>
</reference>
<evidence type="ECO:0000313" key="2">
    <source>
        <dbReference type="EMBL" id="MED4128419.1"/>
    </source>
</evidence>
<keyword evidence="1" id="KW-1133">Transmembrane helix</keyword>
<name>A0ABU6NLR8_9BACI</name>
<feature type="transmembrane region" description="Helical" evidence="1">
    <location>
        <begin position="35"/>
        <end position="52"/>
    </location>
</feature>
<accession>A0ABU6NLR8</accession>
<feature type="transmembrane region" description="Helical" evidence="1">
    <location>
        <begin position="59"/>
        <end position="79"/>
    </location>
</feature>
<gene>
    <name evidence="2" type="ORF">P5F74_09780</name>
</gene>
<sequence length="126" mass="14595">MKILWFCMMLIPGPFLFHFYETTMRNHGADISYSFINGFLVIWSILAGVLSIRASLRVFFLMHSFMIVGSIILAQLFIIPPNDSWFNPFTMNVVILLSALPILFGQLMTRLITQSLYRFIKNKNLP</sequence>
<evidence type="ECO:0000256" key="1">
    <source>
        <dbReference type="SAM" id="Phobius"/>
    </source>
</evidence>
<comment type="caution">
    <text evidence="2">The sequence shown here is derived from an EMBL/GenBank/DDBJ whole genome shotgun (WGS) entry which is preliminary data.</text>
</comment>
<protein>
    <submittedName>
        <fullName evidence="2">Uncharacterized protein</fullName>
    </submittedName>
</protein>
<keyword evidence="3" id="KW-1185">Reference proteome</keyword>
<dbReference type="Proteomes" id="UP001341820">
    <property type="component" value="Unassembled WGS sequence"/>
</dbReference>
<organism evidence="2 3">
    <name type="scientific">Shouchella miscanthi</name>
    <dbReference type="NCBI Taxonomy" id="2598861"/>
    <lineage>
        <taxon>Bacteria</taxon>
        <taxon>Bacillati</taxon>
        <taxon>Bacillota</taxon>
        <taxon>Bacilli</taxon>
        <taxon>Bacillales</taxon>
        <taxon>Bacillaceae</taxon>
        <taxon>Shouchella</taxon>
    </lineage>
</organism>